<feature type="domain" description="Integrase catalytic" evidence="1">
    <location>
        <begin position="11"/>
        <end position="186"/>
    </location>
</feature>
<dbReference type="PROSITE" id="PS50994">
    <property type="entry name" value="INTEGRASE"/>
    <property type="match status" value="1"/>
</dbReference>
<comment type="caution">
    <text evidence="2">The sequence shown here is derived from an EMBL/GenBank/DDBJ whole genome shotgun (WGS) entry which is preliminary data.</text>
</comment>
<dbReference type="EMBL" id="SBJO01000611">
    <property type="protein sequence ID" value="KAF9760551.1"/>
    <property type="molecule type" value="Genomic_DNA"/>
</dbReference>
<name>A0A9P6GW19_9MICR</name>
<organism evidence="2 3">
    <name type="scientific">Nosema granulosis</name>
    <dbReference type="NCBI Taxonomy" id="83296"/>
    <lineage>
        <taxon>Eukaryota</taxon>
        <taxon>Fungi</taxon>
        <taxon>Fungi incertae sedis</taxon>
        <taxon>Microsporidia</taxon>
        <taxon>Nosematidae</taxon>
        <taxon>Nosema</taxon>
    </lineage>
</organism>
<dbReference type="InterPro" id="IPR036397">
    <property type="entry name" value="RNaseH_sf"/>
</dbReference>
<reference evidence="2 3" key="1">
    <citation type="journal article" date="2020" name="Genome Biol. Evol.">
        <title>Comparative genomics of strictly vertically transmitted, feminizing microsporidia endosymbionts of amphipod crustaceans.</title>
        <authorList>
            <person name="Cormier A."/>
            <person name="Chebbi M.A."/>
            <person name="Giraud I."/>
            <person name="Wattier R."/>
            <person name="Teixeira M."/>
            <person name="Gilbert C."/>
            <person name="Rigaud T."/>
            <person name="Cordaux R."/>
        </authorList>
    </citation>
    <scope>NUCLEOTIDE SEQUENCE [LARGE SCALE GENOMIC DNA]</scope>
    <source>
        <strain evidence="2 3">Ou3-Ou53</strain>
    </source>
</reference>
<dbReference type="GO" id="GO:0003676">
    <property type="term" value="F:nucleic acid binding"/>
    <property type="evidence" value="ECO:0007669"/>
    <property type="project" value="InterPro"/>
</dbReference>
<dbReference type="Proteomes" id="UP000740883">
    <property type="component" value="Unassembled WGS sequence"/>
</dbReference>
<dbReference type="GO" id="GO:0005634">
    <property type="term" value="C:nucleus"/>
    <property type="evidence" value="ECO:0007669"/>
    <property type="project" value="UniProtKB-ARBA"/>
</dbReference>
<dbReference type="SUPFAM" id="SSF53098">
    <property type="entry name" value="Ribonuclease H-like"/>
    <property type="match status" value="1"/>
</dbReference>
<dbReference type="AlphaFoldDB" id="A0A9P6GW19"/>
<dbReference type="InterPro" id="IPR001584">
    <property type="entry name" value="Integrase_cat-core"/>
</dbReference>
<evidence type="ECO:0000259" key="1">
    <source>
        <dbReference type="PROSITE" id="PS50994"/>
    </source>
</evidence>
<protein>
    <recommendedName>
        <fullName evidence="1">Integrase catalytic domain-containing protein</fullName>
    </recommendedName>
</protein>
<proteinExistence type="predicted"/>
<dbReference type="Gene3D" id="3.30.420.10">
    <property type="entry name" value="Ribonuclease H-like superfamily/Ribonuclease H"/>
    <property type="match status" value="1"/>
</dbReference>
<gene>
    <name evidence="2" type="ORF">NGRA_3139</name>
</gene>
<evidence type="ECO:0000313" key="2">
    <source>
        <dbReference type="EMBL" id="KAF9760551.1"/>
    </source>
</evidence>
<dbReference type="Pfam" id="PF00665">
    <property type="entry name" value="rve"/>
    <property type="match status" value="1"/>
</dbReference>
<dbReference type="PANTHER" id="PTHR37984">
    <property type="entry name" value="PROTEIN CBG26694"/>
    <property type="match status" value="1"/>
</dbReference>
<dbReference type="InterPro" id="IPR012337">
    <property type="entry name" value="RNaseH-like_sf"/>
</dbReference>
<dbReference type="OrthoDB" id="4037325at2759"/>
<evidence type="ECO:0000313" key="3">
    <source>
        <dbReference type="Proteomes" id="UP000740883"/>
    </source>
</evidence>
<dbReference type="InterPro" id="IPR050951">
    <property type="entry name" value="Retrovirus_Pol_polyprotein"/>
</dbReference>
<dbReference type="PANTHER" id="PTHR37984:SF5">
    <property type="entry name" value="PROTEIN NYNRIN-LIKE"/>
    <property type="match status" value="1"/>
</dbReference>
<dbReference type="GO" id="GO:0015074">
    <property type="term" value="P:DNA integration"/>
    <property type="evidence" value="ECO:0007669"/>
    <property type="project" value="InterPro"/>
</dbReference>
<accession>A0A9P6GW19</accession>
<keyword evidence="3" id="KW-1185">Reference proteome</keyword>
<sequence>MNITRVTHEHHISSPTLFKRLSSDIYGPFDLTRFKSGENSDKGYFITITDTCSRLTHLVFTTQIAAENIIKAFSKCFNSYPAPKTIIMNNDTQYVSKEVEDYLESLKIKHTVTPDYHPQSNGISERINAAISEVLAMFPGENIRTLKHWIEGKINMNYNRCILCSPVQMVYRVNEYDPFKRTLDLPTDL</sequence>